<proteinExistence type="predicted"/>
<keyword evidence="1" id="KW-1133">Transmembrane helix</keyword>
<dbReference type="Proteomes" id="UP000640333">
    <property type="component" value="Unassembled WGS sequence"/>
</dbReference>
<comment type="caution">
    <text evidence="2">The sequence shown here is derived from an EMBL/GenBank/DDBJ whole genome shotgun (WGS) entry which is preliminary data.</text>
</comment>
<dbReference type="AlphaFoldDB" id="A0A8J7FHZ6"/>
<reference evidence="2" key="1">
    <citation type="submission" date="2020-10" db="EMBL/GenBank/DDBJ databases">
        <title>Bacterium isolated from coastal waters sediment.</title>
        <authorList>
            <person name="Chen R.-J."/>
            <person name="Lu D.-C."/>
            <person name="Zhu K.-L."/>
            <person name="Du Z.-J."/>
        </authorList>
    </citation>
    <scope>NUCLEOTIDE SEQUENCE</scope>
    <source>
        <strain evidence="2">N1Y112</strain>
    </source>
</reference>
<sequence>MKNESRALAWAPLITPFAFALYAYIADISGFNMDDGILTYLGLFIGMSIASLPVAYIYEFFIGYRFFRLLVKKNRVNFYSLTLGAIFVADIPLLVTWPVTFVNDAISFVVPLQLFSFVGFMIGLNFWILLNYEDLRDNLRARFKAA</sequence>
<protein>
    <submittedName>
        <fullName evidence="2">Uncharacterized protein</fullName>
    </submittedName>
</protein>
<evidence type="ECO:0000313" key="3">
    <source>
        <dbReference type="Proteomes" id="UP000640333"/>
    </source>
</evidence>
<evidence type="ECO:0000256" key="1">
    <source>
        <dbReference type="SAM" id="Phobius"/>
    </source>
</evidence>
<feature type="transmembrane region" description="Helical" evidence="1">
    <location>
        <begin position="78"/>
        <end position="99"/>
    </location>
</feature>
<accession>A0A8J7FHZ6</accession>
<feature type="transmembrane region" description="Helical" evidence="1">
    <location>
        <begin position="105"/>
        <end position="130"/>
    </location>
</feature>
<evidence type="ECO:0000313" key="2">
    <source>
        <dbReference type="EMBL" id="MBE9399709.1"/>
    </source>
</evidence>
<keyword evidence="1" id="KW-0472">Membrane</keyword>
<keyword evidence="3" id="KW-1185">Reference proteome</keyword>
<feature type="transmembrane region" description="Helical" evidence="1">
    <location>
        <begin position="7"/>
        <end position="25"/>
    </location>
</feature>
<keyword evidence="1" id="KW-0812">Transmembrane</keyword>
<name>A0A8J7FHZ6_9GAMM</name>
<dbReference type="EMBL" id="JADEYS010000034">
    <property type="protein sequence ID" value="MBE9399709.1"/>
    <property type="molecule type" value="Genomic_DNA"/>
</dbReference>
<organism evidence="2 3">
    <name type="scientific">Pontibacterium sinense</name>
    <dbReference type="NCBI Taxonomy" id="2781979"/>
    <lineage>
        <taxon>Bacteria</taxon>
        <taxon>Pseudomonadati</taxon>
        <taxon>Pseudomonadota</taxon>
        <taxon>Gammaproteobacteria</taxon>
        <taxon>Oceanospirillales</taxon>
        <taxon>Oceanospirillaceae</taxon>
        <taxon>Pontibacterium</taxon>
    </lineage>
</organism>
<dbReference type="RefSeq" id="WP_193955402.1">
    <property type="nucleotide sequence ID" value="NZ_JADEYS010000034.1"/>
</dbReference>
<feature type="transmembrane region" description="Helical" evidence="1">
    <location>
        <begin position="37"/>
        <end position="58"/>
    </location>
</feature>
<gene>
    <name evidence="2" type="ORF">IOQ59_20790</name>
</gene>